<dbReference type="RefSeq" id="WP_004442080.1">
    <property type="nucleotide sequence ID" value="NZ_AP025140.1"/>
</dbReference>
<evidence type="ECO:0000313" key="4">
    <source>
        <dbReference type="Proteomes" id="UP000663464"/>
    </source>
</evidence>
<dbReference type="Proteomes" id="UP000473887">
    <property type="component" value="Unassembled WGS sequence"/>
</dbReference>
<evidence type="ECO:0000313" key="3">
    <source>
        <dbReference type="Proteomes" id="UP000473887"/>
    </source>
</evidence>
<evidence type="ECO:0000313" key="1">
    <source>
        <dbReference type="EMBL" id="NEZ92745.1"/>
    </source>
</evidence>
<organism evidence="1 3">
    <name type="scientific">Clostridium botulinum</name>
    <dbReference type="NCBI Taxonomy" id="1491"/>
    <lineage>
        <taxon>Bacteria</taxon>
        <taxon>Bacillati</taxon>
        <taxon>Bacillota</taxon>
        <taxon>Clostridia</taxon>
        <taxon>Eubacteriales</taxon>
        <taxon>Clostridiaceae</taxon>
        <taxon>Clostridium</taxon>
    </lineage>
</organism>
<dbReference type="AlphaFoldDB" id="A0A0A2HFC2"/>
<proteinExistence type="predicted"/>
<reference evidence="1 3" key="2">
    <citation type="submission" date="2019-02" db="EMBL/GenBank/DDBJ databases">
        <title>Genome sequencing of Clostridium botulinum clinical isolates.</title>
        <authorList>
            <person name="Brunt J."/>
            <person name="Van Vliet A.H.M."/>
            <person name="Stringer S.C."/>
            <person name="Grant K.A."/>
            <person name="Carter A.C."/>
            <person name="Peck M.W."/>
        </authorList>
    </citation>
    <scope>NUCLEOTIDE SEQUENCE [LARGE SCALE GENOMIC DNA]</scope>
    <source>
        <strain evidence="1 3">H142660711</strain>
    </source>
</reference>
<protein>
    <submittedName>
        <fullName evidence="1">Uncharacterized protein</fullName>
    </submittedName>
</protein>
<dbReference type="EMBL" id="CP069280">
    <property type="protein sequence ID" value="QRI54946.1"/>
    <property type="molecule type" value="Genomic_DNA"/>
</dbReference>
<reference evidence="2 4" key="1">
    <citation type="journal article" date="2014" name="J. Infect. Dis.">
        <title>Molecular characterization of a novel botulinum neurotoxin type H gene.</title>
        <authorList>
            <person name="Dover N."/>
            <person name="Barash J.R."/>
            <person name="Hill K.K."/>
            <person name="Xie G."/>
            <person name="Arnon S.S."/>
        </authorList>
    </citation>
    <scope>NUCLEOTIDE SEQUENCE [LARGE SCALE GENOMIC DNA]</scope>
    <source>
        <strain evidence="2 4">IBCA10-7060</strain>
    </source>
</reference>
<sequence length="111" mass="12884">MIKIEDILSGDFSAYPEETQIYMKNYAEKLRDHIKTELINDKADKILKDIDKSKDYFIDTLTEILENGCKGYNTMSTKALLNIYLNVKSEKDFINLIEQVSNEVASIKMHK</sequence>
<name>A0A0A2HFC2_CLOBO</name>
<reference evidence="2" key="3">
    <citation type="submission" date="2021-02" db="EMBL/GenBank/DDBJ databases">
        <authorList>
            <person name="Dover N."/>
            <person name="Barash J.R."/>
            <person name="Bell J.M."/>
            <person name="Sylvester M.D."/>
            <person name="Arnon S."/>
        </authorList>
    </citation>
    <scope>NUCLEOTIDE SEQUENCE</scope>
    <source>
        <strain evidence="2">IBCA10-7060</strain>
    </source>
</reference>
<evidence type="ECO:0000313" key="2">
    <source>
        <dbReference type="EMBL" id="QRI54946.1"/>
    </source>
</evidence>
<dbReference type="Proteomes" id="UP000663464">
    <property type="component" value="Chromosome"/>
</dbReference>
<accession>A0A0A2HFC2</accession>
<gene>
    <name evidence="1" type="ORF">EXM69_12515</name>
    <name evidence="2" type="ORF">JQS73_07585</name>
</gene>
<dbReference type="EMBL" id="SGKC01000024">
    <property type="protein sequence ID" value="NEZ92745.1"/>
    <property type="molecule type" value="Genomic_DNA"/>
</dbReference>